<dbReference type="InterPro" id="IPR015915">
    <property type="entry name" value="Kelch-typ_b-propeller"/>
</dbReference>
<dbReference type="SUPFAM" id="SSF63825">
    <property type="entry name" value="YWTD domain"/>
    <property type="match status" value="1"/>
</dbReference>
<dbReference type="eggNOG" id="COG1520">
    <property type="taxonomic scope" value="Bacteria"/>
</dbReference>
<dbReference type="Gene3D" id="2.60.120.260">
    <property type="entry name" value="Galactose-binding domain-like"/>
    <property type="match status" value="2"/>
</dbReference>
<dbReference type="OrthoDB" id="9764804at2"/>
<name>A0A0A0JI01_9MICO</name>
<evidence type="ECO:0000313" key="2">
    <source>
        <dbReference type="EMBL" id="KGN35682.1"/>
    </source>
</evidence>
<feature type="compositionally biased region" description="Acidic residues" evidence="1">
    <location>
        <begin position="939"/>
        <end position="952"/>
    </location>
</feature>
<comment type="caution">
    <text evidence="2">The sequence shown here is derived from an EMBL/GenBank/DDBJ whole genome shotgun (WGS) entry which is preliminary data.</text>
</comment>
<dbReference type="SUPFAM" id="SSF50969">
    <property type="entry name" value="YVTN repeat-like/Quinoprotein amine dehydrogenase"/>
    <property type="match status" value="1"/>
</dbReference>
<dbReference type="Proteomes" id="UP000030011">
    <property type="component" value="Unassembled WGS sequence"/>
</dbReference>
<proteinExistence type="predicted"/>
<organism evidence="2 3">
    <name type="scientific">Knoellia subterranea KCTC 19937</name>
    <dbReference type="NCBI Taxonomy" id="1385521"/>
    <lineage>
        <taxon>Bacteria</taxon>
        <taxon>Bacillati</taxon>
        <taxon>Actinomycetota</taxon>
        <taxon>Actinomycetes</taxon>
        <taxon>Micrococcales</taxon>
        <taxon>Intrasporangiaceae</taxon>
        <taxon>Knoellia</taxon>
    </lineage>
</organism>
<feature type="region of interest" description="Disordered" evidence="1">
    <location>
        <begin position="930"/>
        <end position="956"/>
    </location>
</feature>
<dbReference type="Gene3D" id="2.120.10.80">
    <property type="entry name" value="Kelch-type beta propeller"/>
    <property type="match status" value="1"/>
</dbReference>
<dbReference type="eggNOG" id="COG3391">
    <property type="taxonomic scope" value="Bacteria"/>
</dbReference>
<keyword evidence="3" id="KW-1185">Reference proteome</keyword>
<dbReference type="STRING" id="1385521.N803_06325"/>
<dbReference type="AlphaFoldDB" id="A0A0A0JI01"/>
<dbReference type="EMBL" id="AVPK01000017">
    <property type="protein sequence ID" value="KGN35682.1"/>
    <property type="molecule type" value="Genomic_DNA"/>
</dbReference>
<reference evidence="2 3" key="1">
    <citation type="submission" date="2013-08" db="EMBL/GenBank/DDBJ databases">
        <title>The genome sequence of Knoellia subterranea.</title>
        <authorList>
            <person name="Zhu W."/>
            <person name="Wang G."/>
        </authorList>
    </citation>
    <scope>NUCLEOTIDE SEQUENCE [LARGE SCALE GENOMIC DNA]</scope>
    <source>
        <strain evidence="2 3">KCTC 19937</strain>
    </source>
</reference>
<sequence length="1022" mass="107544">MGIVVLGLVVAGSLTAALTRDGSTPRGGHVSAPADRRLPPAPLSALSGGFEGQRALDGGWTAQVPQGARVELTTREARRGQKSLVVDGSRATAGPTLVVSPSQPATAGLEYGAGAFARVTTGQASVRLEFLDHAGRHVGTHPAEAQGASGLWSRATVRGVAPDDAALMRVVLVTDSRGRTLWDDIDLWTSFLPDGGFEGEGEPPGSARNWWVSSARAGVVARRVAEGARTGVGALELRDESASALAAATSRLMPISQGGELEIRGWVRGSVSGSSLGVKWYDDSRTLLAGPGRNALSAQATGWTELSRRIAVPDGARYAQLEISTSAQGRGAGVWDDLSMHPVAPAERPDVSVEPAAEMEGFANTKNSLVTVVDGVPKFSTMTSGSPAVFQFADLRTGKVEFTHEVPGILNGWALAHSLDHRTIFVGGKGTVWRFDTRTHAFTDLGKVSPRATHVFDMVTAPDGRIWGGSYPGGDVWSLDPRTGRITPAGSVGNDNDYAKTLAVDDRFVYVGTGTVRPNIVQISTADTRVRTQITPPARVRSGFLTSLQVHAGMLSVMFPDGTRGLFDTSARRWLDTAALASTGNLFQSRSEAPPSSTAYFFRDDRLWEATIGPGGMVEKALATVPIPRNVNSGVARVDLDGSVADWLLAYDSHTTVIAVKIDGSGAPARDADGKLPSATTRELTIHLKPNALRIKSLGSADGTVVVGGYGGASVSVLDPATLGRHGARGLEQVIGGATTPKFFGEIEGMATNGRYQFFGTYPKSRIFRRDITKAWEGRTNPRMLADLGAETDADRPIAWAAAGARTYFGTIPDYGIRGGTIGWFEGTSSTPVVVEPPVPDQSVVGLSAGGRRLFGSTSRWGGLGSRPSAGPPSVFGYDVEGRKLQWTVTPDASAQAIGSVLYEDGRLWAASRNRVFQLDPTTGRTIRTLPLGIPGDPSSDDPSTENPDDGDPAGATFASTTMVSRGGYLYIAAGGRVIQVDPGTGQTRVVAKDGVSPARIIAVGDDLFYPATTLLMRVTIR</sequence>
<accession>A0A0A0JI01</accession>
<gene>
    <name evidence="2" type="ORF">N803_06325</name>
</gene>
<dbReference type="RefSeq" id="WP_035907487.1">
    <property type="nucleotide sequence ID" value="NZ_AVPK01000017.1"/>
</dbReference>
<evidence type="ECO:0000313" key="3">
    <source>
        <dbReference type="Proteomes" id="UP000030011"/>
    </source>
</evidence>
<dbReference type="InterPro" id="IPR011044">
    <property type="entry name" value="Quino_amine_DH_bsu"/>
</dbReference>
<evidence type="ECO:0000256" key="1">
    <source>
        <dbReference type="SAM" id="MobiDB-lite"/>
    </source>
</evidence>
<protein>
    <submittedName>
        <fullName evidence="2">Uncharacterized protein</fullName>
    </submittedName>
</protein>
<feature type="region of interest" description="Disordered" evidence="1">
    <location>
        <begin position="20"/>
        <end position="40"/>
    </location>
</feature>